<feature type="transmembrane region" description="Helical" evidence="1">
    <location>
        <begin position="110"/>
        <end position="131"/>
    </location>
</feature>
<feature type="transmembrane region" description="Helical" evidence="1">
    <location>
        <begin position="209"/>
        <end position="227"/>
    </location>
</feature>
<feature type="transmembrane region" description="Helical" evidence="1">
    <location>
        <begin position="6"/>
        <end position="23"/>
    </location>
</feature>
<dbReference type="RefSeq" id="WP_067791181.1">
    <property type="nucleotide sequence ID" value="NZ_JAMTCV010000005.1"/>
</dbReference>
<keyword evidence="1" id="KW-1133">Transmembrane helix</keyword>
<feature type="transmembrane region" description="Helical" evidence="1">
    <location>
        <begin position="86"/>
        <end position="104"/>
    </location>
</feature>
<sequence length="229" mass="22939">MLKALLYGLGTAVPLLVGAAIGLRWSLPRPLLASLMAFGAGTMIAAVSSELFEPAFHQAGAVIAGAALFAGAGVYVVANHLIETKLGAAAIGWALMLGTILDGVPENLALGVSLTSGGGLVLLVAVAVGNLPEAIGGAALMRSEHGLKHARAFGLWAATGAVLVLVTVLGNSLSDNLSDTHISTVQAFAGGATIAVLADSLMPEAYREGGWWVGMATAAGFLVAFVLQG</sequence>
<dbReference type="EMBL" id="OBEG01000002">
    <property type="protein sequence ID" value="SNY81423.1"/>
    <property type="molecule type" value="Genomic_DNA"/>
</dbReference>
<evidence type="ECO:0000256" key="1">
    <source>
        <dbReference type="SAM" id="Phobius"/>
    </source>
</evidence>
<dbReference type="Proteomes" id="UP000219565">
    <property type="component" value="Unassembled WGS sequence"/>
</dbReference>
<proteinExistence type="predicted"/>
<feature type="transmembrane region" description="Helical" evidence="1">
    <location>
        <begin position="30"/>
        <end position="49"/>
    </location>
</feature>
<name>A0A285LAB6_9NOCA</name>
<keyword evidence="1" id="KW-0472">Membrane</keyword>
<reference evidence="2 3" key="1">
    <citation type="submission" date="2017-09" db="EMBL/GenBank/DDBJ databases">
        <authorList>
            <person name="Ehlers B."/>
            <person name="Leendertz F.H."/>
        </authorList>
    </citation>
    <scope>NUCLEOTIDE SEQUENCE [LARGE SCALE GENOMIC DNA]</scope>
    <source>
        <strain evidence="2 3">DSM 45537</strain>
    </source>
</reference>
<protein>
    <submittedName>
        <fullName evidence="2">Zinc transporter, ZIP family</fullName>
    </submittedName>
</protein>
<dbReference type="AlphaFoldDB" id="A0A285LAB6"/>
<accession>A0A285LAB6</accession>
<keyword evidence="1" id="KW-0812">Transmembrane</keyword>
<dbReference type="OrthoDB" id="1145132at2"/>
<gene>
    <name evidence="2" type="ORF">SAMN04244553_3017</name>
</gene>
<evidence type="ECO:0000313" key="3">
    <source>
        <dbReference type="Proteomes" id="UP000219565"/>
    </source>
</evidence>
<keyword evidence="3" id="KW-1185">Reference proteome</keyword>
<evidence type="ECO:0000313" key="2">
    <source>
        <dbReference type="EMBL" id="SNY81423.1"/>
    </source>
</evidence>
<organism evidence="2 3">
    <name type="scientific">Nocardia amikacinitolerans</name>
    <dbReference type="NCBI Taxonomy" id="756689"/>
    <lineage>
        <taxon>Bacteria</taxon>
        <taxon>Bacillati</taxon>
        <taxon>Actinomycetota</taxon>
        <taxon>Actinomycetes</taxon>
        <taxon>Mycobacteriales</taxon>
        <taxon>Nocardiaceae</taxon>
        <taxon>Nocardia</taxon>
    </lineage>
</organism>
<feature type="transmembrane region" description="Helical" evidence="1">
    <location>
        <begin position="55"/>
        <end position="77"/>
    </location>
</feature>
<dbReference type="STRING" id="1379680.GCA_001612615_05876"/>
<feature type="transmembrane region" description="Helical" evidence="1">
    <location>
        <begin position="152"/>
        <end position="170"/>
    </location>
</feature>